<evidence type="ECO:0000313" key="2">
    <source>
        <dbReference type="Proteomes" id="UP000000663"/>
    </source>
</evidence>
<dbReference type="AlphaFoldDB" id="Q0W1S8"/>
<proteinExistence type="predicted"/>
<dbReference type="RefSeq" id="WP_012034920.1">
    <property type="nucleotide sequence ID" value="NC_009464.1"/>
</dbReference>
<dbReference type="STRING" id="351160.RCIX2616"/>
<gene>
    <name evidence="1" type="ORF">RCIX2616</name>
</gene>
<name>Q0W1S8_METAR</name>
<organism evidence="1 2">
    <name type="scientific">Methanocella arvoryzae (strain DSM 22066 / NBRC 105507 / MRE50)</name>
    <dbReference type="NCBI Taxonomy" id="351160"/>
    <lineage>
        <taxon>Archaea</taxon>
        <taxon>Methanobacteriati</taxon>
        <taxon>Methanobacteriota</taxon>
        <taxon>Stenosarchaea group</taxon>
        <taxon>Methanomicrobia</taxon>
        <taxon>Methanocellales</taxon>
        <taxon>Methanocellaceae</taxon>
        <taxon>Methanocella</taxon>
    </lineage>
</organism>
<dbReference type="KEGG" id="rci:RCIX2616"/>
<sequence length="103" mass="11613">MACHLLYDDSPMTAVQIFNYIRHRYPDIGAYYRGDREIVVIPEAEGIEEAVMSIRELAVRKGLNCSEVCAAWPEYLGQEILDASGASNFLVIAEIKGKYSQLR</sequence>
<keyword evidence="2" id="KW-1185">Reference proteome</keyword>
<dbReference type="Proteomes" id="UP000000663">
    <property type="component" value="Chromosome"/>
</dbReference>
<dbReference type="GeneID" id="5144994"/>
<accession>Q0W1S8</accession>
<protein>
    <submittedName>
        <fullName evidence="1">Uncharacterized protein</fullName>
    </submittedName>
</protein>
<reference evidence="1 2" key="1">
    <citation type="journal article" date="2006" name="Science">
        <title>Genome of rice cluster I archaea -- the key methane producers in the rice rhizosphere.</title>
        <authorList>
            <person name="Erkel C."/>
            <person name="Kube M."/>
            <person name="Reinhardt R."/>
            <person name="Liesack W."/>
        </authorList>
    </citation>
    <scope>NUCLEOTIDE SEQUENCE [LARGE SCALE GENOMIC DNA]</scope>
    <source>
        <strain evidence="2">DSM 22066 / NBRC 105507 / MRE50</strain>
    </source>
</reference>
<dbReference type="EMBL" id="AM114193">
    <property type="protein sequence ID" value="CAJ37665.1"/>
    <property type="molecule type" value="Genomic_DNA"/>
</dbReference>
<evidence type="ECO:0000313" key="1">
    <source>
        <dbReference type="EMBL" id="CAJ37665.1"/>
    </source>
</evidence>